<dbReference type="Gene3D" id="3.80.10.10">
    <property type="entry name" value="Ribonuclease Inhibitor"/>
    <property type="match status" value="1"/>
</dbReference>
<protein>
    <recommendedName>
        <fullName evidence="3">Receptor-type protein kinase</fullName>
    </recommendedName>
</protein>
<evidence type="ECO:0008006" key="3">
    <source>
        <dbReference type="Google" id="ProtNLM"/>
    </source>
</evidence>
<organism evidence="1 2">
    <name type="scientific">Bodo saltans</name>
    <name type="common">Flagellated protozoan</name>
    <dbReference type="NCBI Taxonomy" id="75058"/>
    <lineage>
        <taxon>Eukaryota</taxon>
        <taxon>Discoba</taxon>
        <taxon>Euglenozoa</taxon>
        <taxon>Kinetoplastea</taxon>
        <taxon>Metakinetoplastina</taxon>
        <taxon>Eubodonida</taxon>
        <taxon>Bodonidae</taxon>
        <taxon>Bodo</taxon>
    </lineage>
</organism>
<dbReference type="SMART" id="SM00367">
    <property type="entry name" value="LRR_CC"/>
    <property type="match status" value="1"/>
</dbReference>
<sequence length="108" mass="11742">MYIRQLSSLRELTLSYCEGLSDDGLQALVGRRSDDCNNNNNGVEPLPLLHVVGVEATLVVVNISYCVTTTNRGVYVLVAACANLRQLICVGCPKIKVKRGNNASPRHV</sequence>
<reference evidence="2" key="1">
    <citation type="submission" date="2015-09" db="EMBL/GenBank/DDBJ databases">
        <authorList>
            <consortium name="Pathogen Informatics"/>
        </authorList>
    </citation>
    <scope>NUCLEOTIDE SEQUENCE [LARGE SCALE GENOMIC DNA]</scope>
    <source>
        <strain evidence="2">Lake Konstanz</strain>
    </source>
</reference>
<proteinExistence type="predicted"/>
<dbReference type="InterPro" id="IPR006553">
    <property type="entry name" value="Leu-rich_rpt_Cys-con_subtyp"/>
</dbReference>
<evidence type="ECO:0000313" key="2">
    <source>
        <dbReference type="Proteomes" id="UP000051952"/>
    </source>
</evidence>
<dbReference type="VEuPathDB" id="TriTrypDB:BSAL_54620"/>
<keyword evidence="2" id="KW-1185">Reference proteome</keyword>
<dbReference type="AlphaFoldDB" id="A0A0S4IQC3"/>
<dbReference type="Proteomes" id="UP000051952">
    <property type="component" value="Unassembled WGS sequence"/>
</dbReference>
<gene>
    <name evidence="1" type="ORF">BSAL_54620</name>
</gene>
<name>A0A0S4IQC3_BODSA</name>
<dbReference type="SUPFAM" id="SSF52047">
    <property type="entry name" value="RNI-like"/>
    <property type="match status" value="1"/>
</dbReference>
<accession>A0A0S4IQC3</accession>
<dbReference type="InterPro" id="IPR032675">
    <property type="entry name" value="LRR_dom_sf"/>
</dbReference>
<evidence type="ECO:0000313" key="1">
    <source>
        <dbReference type="EMBL" id="CUE72937.1"/>
    </source>
</evidence>
<dbReference type="EMBL" id="CYKH01000141">
    <property type="protein sequence ID" value="CUE72937.1"/>
    <property type="molecule type" value="Genomic_DNA"/>
</dbReference>